<keyword evidence="2" id="KW-0479">Metal-binding</keyword>
<dbReference type="InterPro" id="IPR027291">
    <property type="entry name" value="Glyco_hydro_38_N_sf"/>
</dbReference>
<dbReference type="SUPFAM" id="SSF74650">
    <property type="entry name" value="Galactose mutarotase-like"/>
    <property type="match status" value="1"/>
</dbReference>
<evidence type="ECO:0000259" key="5">
    <source>
        <dbReference type="SMART" id="SM00872"/>
    </source>
</evidence>
<dbReference type="GO" id="GO:0046872">
    <property type="term" value="F:metal ion binding"/>
    <property type="evidence" value="ECO:0007669"/>
    <property type="project" value="UniProtKB-KW"/>
</dbReference>
<accession>G5IN86</accession>
<reference evidence="6 7" key="1">
    <citation type="submission" date="2011-08" db="EMBL/GenBank/DDBJ databases">
        <title>The Genome Sequence of Clostridium hathewayi WAL-18680.</title>
        <authorList>
            <consortium name="The Broad Institute Genome Sequencing Platform"/>
            <person name="Earl A."/>
            <person name="Ward D."/>
            <person name="Feldgarden M."/>
            <person name="Gevers D."/>
            <person name="Finegold S.M."/>
            <person name="Summanen P.H."/>
            <person name="Molitoris D.R."/>
            <person name="Song M."/>
            <person name="Daigneault M."/>
            <person name="Allen-Vercoe E."/>
            <person name="Young S.K."/>
            <person name="Zeng Q."/>
            <person name="Gargeya S."/>
            <person name="Fitzgerald M."/>
            <person name="Haas B."/>
            <person name="Abouelleil A."/>
            <person name="Alvarado L."/>
            <person name="Arachchi H.M."/>
            <person name="Berlin A."/>
            <person name="Brown A."/>
            <person name="Chapman S.B."/>
            <person name="Chen Z."/>
            <person name="Dunbar C."/>
            <person name="Freedman E."/>
            <person name="Gearin G."/>
            <person name="Gellesch M."/>
            <person name="Goldberg J."/>
            <person name="Griggs A."/>
            <person name="Gujja S."/>
            <person name="Heiman D."/>
            <person name="Howarth C."/>
            <person name="Larson L."/>
            <person name="Lui A."/>
            <person name="MacDonald P.J.P."/>
            <person name="Montmayeur A."/>
            <person name="Murphy C."/>
            <person name="Neiman D."/>
            <person name="Pearson M."/>
            <person name="Priest M."/>
            <person name="Roberts A."/>
            <person name="Saif S."/>
            <person name="Shea T."/>
            <person name="Shenoy N."/>
            <person name="Sisk P."/>
            <person name="Stolte C."/>
            <person name="Sykes S."/>
            <person name="Wortman J."/>
            <person name="Nusbaum C."/>
            <person name="Birren B."/>
        </authorList>
    </citation>
    <scope>NUCLEOTIDE SEQUENCE [LARGE SCALE GENOMIC DNA]</scope>
    <source>
        <strain evidence="6 7">WAL-18680</strain>
    </source>
</reference>
<dbReference type="GO" id="GO:0009313">
    <property type="term" value="P:oligosaccharide catabolic process"/>
    <property type="evidence" value="ECO:0007669"/>
    <property type="project" value="TreeGrafter"/>
</dbReference>
<evidence type="ECO:0000256" key="4">
    <source>
        <dbReference type="ARBA" id="ARBA00023295"/>
    </source>
</evidence>
<dbReference type="Gene3D" id="1.20.1270.50">
    <property type="entry name" value="Glycoside hydrolase family 38, central domain"/>
    <property type="match status" value="1"/>
</dbReference>
<dbReference type="InterPro" id="IPR011330">
    <property type="entry name" value="Glyco_hydro/deAcase_b/a-brl"/>
</dbReference>
<dbReference type="InterPro" id="IPR037094">
    <property type="entry name" value="Glyco_hydro_38_cen_sf"/>
</dbReference>
<gene>
    <name evidence="6" type="ORF">HMPREF9473_04964</name>
</gene>
<comment type="similarity">
    <text evidence="1">Belongs to the glycosyl hydrolase 38 family.</text>
</comment>
<dbReference type="OrthoDB" id="9764050at2"/>
<feature type="domain" description="Glycoside hydrolase family 38 central" evidence="5">
    <location>
        <begin position="274"/>
        <end position="349"/>
    </location>
</feature>
<protein>
    <recommendedName>
        <fullName evidence="5">Glycoside hydrolase family 38 central domain-containing protein</fullName>
    </recommendedName>
</protein>
<dbReference type="Gene3D" id="2.70.98.30">
    <property type="entry name" value="Golgi alpha-mannosidase II, domain 4"/>
    <property type="match status" value="1"/>
</dbReference>
<dbReference type="Pfam" id="PF09261">
    <property type="entry name" value="Alpha-mann_mid"/>
    <property type="match status" value="1"/>
</dbReference>
<dbReference type="GO" id="GO:0006013">
    <property type="term" value="P:mannose metabolic process"/>
    <property type="evidence" value="ECO:0007669"/>
    <property type="project" value="InterPro"/>
</dbReference>
<dbReference type="GO" id="GO:0004559">
    <property type="term" value="F:alpha-mannosidase activity"/>
    <property type="evidence" value="ECO:0007669"/>
    <property type="project" value="InterPro"/>
</dbReference>
<comment type="caution">
    <text evidence="6">The sequence shown here is derived from an EMBL/GenBank/DDBJ whole genome shotgun (WGS) entry which is preliminary data.</text>
</comment>
<dbReference type="InterPro" id="IPR028995">
    <property type="entry name" value="Glyco_hydro_57/38_cen_sf"/>
</dbReference>
<keyword evidence="4" id="KW-0326">Glycosidase</keyword>
<dbReference type="CDD" id="cd10814">
    <property type="entry name" value="GH38N_AMII_SpGH38_like"/>
    <property type="match status" value="1"/>
</dbReference>
<proteinExistence type="inferred from homology"/>
<evidence type="ECO:0000313" key="6">
    <source>
        <dbReference type="EMBL" id="EHI57057.1"/>
    </source>
</evidence>
<dbReference type="PANTHER" id="PTHR46017">
    <property type="entry name" value="ALPHA-MANNOSIDASE 2C1"/>
    <property type="match status" value="1"/>
</dbReference>
<dbReference type="InterPro" id="IPR015341">
    <property type="entry name" value="Glyco_hydro_38_cen"/>
</dbReference>
<name>G5IN86_9FIRM</name>
<organism evidence="6 7">
    <name type="scientific">Hungatella hathewayi WAL-18680</name>
    <dbReference type="NCBI Taxonomy" id="742737"/>
    <lineage>
        <taxon>Bacteria</taxon>
        <taxon>Bacillati</taxon>
        <taxon>Bacillota</taxon>
        <taxon>Clostridia</taxon>
        <taxon>Lachnospirales</taxon>
        <taxon>Lachnospiraceae</taxon>
        <taxon>Hungatella</taxon>
    </lineage>
</organism>
<dbReference type="PATRIC" id="fig|742737.3.peg.4949"/>
<evidence type="ECO:0000256" key="3">
    <source>
        <dbReference type="ARBA" id="ARBA00022801"/>
    </source>
</evidence>
<dbReference type="GO" id="GO:0030246">
    <property type="term" value="F:carbohydrate binding"/>
    <property type="evidence" value="ECO:0007669"/>
    <property type="project" value="InterPro"/>
</dbReference>
<evidence type="ECO:0000256" key="1">
    <source>
        <dbReference type="ARBA" id="ARBA00009792"/>
    </source>
</evidence>
<sequence length="842" mass="97976">MNSEKRIISVLHHTHWDREWYQTFEAMQIRLRDVIRHIVTMIENHQIEYFYLDGQTCVLDDYREIVSKEEFSRLEELIRRGKIQVGPWYVLADEFLCPPEACVKNLEIGMKTAKEYGSFCRLGYLPDTFGHIGSMPQILKEFGIDCAVVWRGTNPSDCEVWWEGNDKSRLATLVLSTRDGYYQTFLKHQDYERELDAYLDFHNRKRSWNCPVLMDGADHTVCNDDVLKKLRAYENDRNVQFQEVLANQLCERLLKCDIQETVKGELRDASKIYVLSGTWSSRMYLKVMNQKCVDAMVHRVEFLNAWEAGKSRSEALLEHMWKKLLVNQAHDSICGCSIDEVHSDMESRFRQILESANQYADTVLEQLYPYEYMDSSVFNEWLHMIHNTPYQERTLVTAVILVRKKEDQGGIALYDGDQKLDIRIAERVEKEVFFHHSFAEPWYEDAVEYRIEVHITFQGMEHRCFQIKTCPPEAECPPETVDFISNEYYELRVEEGSVSVRQKLTGKQYKNQHIWTSVPDAGDSYNSSWLEGQETVLGKIETVQCRKDCMKQTMVIRWRLEAPAGLDVKRTGPCEERKELTITTRFQLIPGSPLIRVHSQVHNEAKNHKLKIEFRMPEIEYHESDTAFDLVRREVRKPSAGAARPNEELEICQDPSNSQIYAGDIQIVHIGMQEYEVEKRGEGDVCSLTALRCTGDLSRRDLRTRGGGAGPGYETPGGQCIGDWEFDYGLIYGRELFSPEHVIELKTSPIIKQSYVWSPDERRLWLTGNILYSSYQYSDGGWVLRMFHQKDWEEVINVRLGRTGKVWLSDLGGLKKEFLGEGDSFSIRVPGCKIITMRVEEL</sequence>
<dbReference type="Proteomes" id="UP000005384">
    <property type="component" value="Unassembled WGS sequence"/>
</dbReference>
<dbReference type="HOGENOM" id="CLU_003442_2_1_9"/>
<dbReference type="Gene3D" id="3.20.110.10">
    <property type="entry name" value="Glycoside hydrolase 38, N terminal domain"/>
    <property type="match status" value="1"/>
</dbReference>
<evidence type="ECO:0000313" key="7">
    <source>
        <dbReference type="Proteomes" id="UP000005384"/>
    </source>
</evidence>
<dbReference type="PANTHER" id="PTHR46017:SF2">
    <property type="entry name" value="MANNOSYLGLYCERATE HYDROLASE"/>
    <property type="match status" value="1"/>
</dbReference>
<keyword evidence="7" id="KW-1185">Reference proteome</keyword>
<dbReference type="AlphaFoldDB" id="G5IN86"/>
<dbReference type="SUPFAM" id="SSF88713">
    <property type="entry name" value="Glycoside hydrolase/deacetylase"/>
    <property type="match status" value="1"/>
</dbReference>
<dbReference type="EMBL" id="ADLN01000127">
    <property type="protein sequence ID" value="EHI57057.1"/>
    <property type="molecule type" value="Genomic_DNA"/>
</dbReference>
<dbReference type="Pfam" id="PF01074">
    <property type="entry name" value="Glyco_hydro_38N"/>
    <property type="match status" value="1"/>
</dbReference>
<dbReference type="InterPro" id="IPR011013">
    <property type="entry name" value="Gal_mutarotase_sf_dom"/>
</dbReference>
<dbReference type="SUPFAM" id="SSF88688">
    <property type="entry name" value="Families 57/38 glycoside transferase middle domain"/>
    <property type="match status" value="1"/>
</dbReference>
<dbReference type="SMART" id="SM00872">
    <property type="entry name" value="Alpha-mann_mid"/>
    <property type="match status" value="1"/>
</dbReference>
<dbReference type="RefSeq" id="WP_006782952.1">
    <property type="nucleotide sequence ID" value="NZ_CP040506.1"/>
</dbReference>
<keyword evidence="3" id="KW-0378">Hydrolase</keyword>
<dbReference type="InterPro" id="IPR000602">
    <property type="entry name" value="Glyco_hydro_38_N"/>
</dbReference>
<evidence type="ECO:0000256" key="2">
    <source>
        <dbReference type="ARBA" id="ARBA00022723"/>
    </source>
</evidence>